<name>A0A9W3YLH7_BACTU</name>
<proteinExistence type="predicted"/>
<dbReference type="AlphaFoldDB" id="A0A9W3YLH7"/>
<dbReference type="EMBL" id="CP032614">
    <property type="protein sequence ID" value="AYF85621.1"/>
    <property type="molecule type" value="Genomic_DNA"/>
</dbReference>
<organism evidence="1 2">
    <name type="scientific">Bacillus thuringiensis</name>
    <dbReference type="NCBI Taxonomy" id="1428"/>
    <lineage>
        <taxon>Bacteria</taxon>
        <taxon>Bacillati</taxon>
        <taxon>Bacillota</taxon>
        <taxon>Bacilli</taxon>
        <taxon>Bacillales</taxon>
        <taxon>Bacillaceae</taxon>
        <taxon>Bacillus</taxon>
        <taxon>Bacillus cereus group</taxon>
    </lineage>
</organism>
<reference evidence="1 2" key="1">
    <citation type="submission" date="2018-09" db="EMBL/GenBank/DDBJ databases">
        <title>Complete genome of Bacillus thuringiensis strain QZL38.</title>
        <authorList>
            <person name="Song F."/>
        </authorList>
    </citation>
    <scope>NUCLEOTIDE SEQUENCE [LARGE SCALE GENOMIC DNA]</scope>
    <source>
        <strain evidence="1 2">QZL38</strain>
        <plasmid evidence="1 2">p.1</plasmid>
    </source>
</reference>
<protein>
    <submittedName>
        <fullName evidence="1">Uncharacterized protein</fullName>
    </submittedName>
</protein>
<geneLocation type="plasmid" evidence="1 2">
    <name>p.1</name>
</geneLocation>
<evidence type="ECO:0000313" key="1">
    <source>
        <dbReference type="EMBL" id="AYF85621.1"/>
    </source>
</evidence>
<keyword evidence="1" id="KW-0614">Plasmid</keyword>
<accession>A0A9W3YLH7</accession>
<dbReference type="Proteomes" id="UP000269847">
    <property type="component" value="Plasmid p.1"/>
</dbReference>
<gene>
    <name evidence="1" type="ORF">D7J84_30130</name>
</gene>
<evidence type="ECO:0000313" key="2">
    <source>
        <dbReference type="Proteomes" id="UP000269847"/>
    </source>
</evidence>
<sequence length="66" mass="7643">MPIIVNKTLTIGACVLLEECLSVSFMSMSPFISMSIRRLSLFLNTDKVHFVDTDYINFYHDMQYTT</sequence>